<feature type="compositionally biased region" description="Basic residues" evidence="9">
    <location>
        <begin position="1003"/>
        <end position="1023"/>
    </location>
</feature>
<dbReference type="PROSITE" id="PS01359">
    <property type="entry name" value="ZF_PHD_1"/>
    <property type="match status" value="1"/>
</dbReference>
<evidence type="ECO:0000313" key="11">
    <source>
        <dbReference type="EMBL" id="JAB55878.1"/>
    </source>
</evidence>
<keyword evidence="5" id="KW-0805">Transcription regulation</keyword>
<dbReference type="Gene3D" id="1.10.20.10">
    <property type="entry name" value="Histone, subunit A"/>
    <property type="match status" value="1"/>
</dbReference>
<keyword evidence="2" id="KW-0479">Metal-binding</keyword>
<feature type="compositionally biased region" description="Polar residues" evidence="9">
    <location>
        <begin position="1096"/>
        <end position="1106"/>
    </location>
</feature>
<feature type="region of interest" description="Disordered" evidence="9">
    <location>
        <begin position="826"/>
        <end position="854"/>
    </location>
</feature>
<accession>W4VRD2</accession>
<evidence type="ECO:0000259" key="10">
    <source>
        <dbReference type="PROSITE" id="PS50016"/>
    </source>
</evidence>
<protein>
    <submittedName>
        <fullName evidence="11">Putative bip2</fullName>
    </submittedName>
</protein>
<feature type="compositionally biased region" description="Pro residues" evidence="9">
    <location>
        <begin position="903"/>
        <end position="932"/>
    </location>
</feature>
<dbReference type="SMART" id="SM00249">
    <property type="entry name" value="PHD"/>
    <property type="match status" value="1"/>
</dbReference>
<evidence type="ECO:0000256" key="8">
    <source>
        <dbReference type="PROSITE-ProRule" id="PRU00146"/>
    </source>
</evidence>
<dbReference type="Pfam" id="PF07524">
    <property type="entry name" value="Bromo_TP"/>
    <property type="match status" value="1"/>
</dbReference>
<evidence type="ECO:0000256" key="5">
    <source>
        <dbReference type="ARBA" id="ARBA00023015"/>
    </source>
</evidence>
<dbReference type="InterPro" id="IPR019787">
    <property type="entry name" value="Znf_PHD-finger"/>
</dbReference>
<dbReference type="EMBL" id="GANO01003993">
    <property type="protein sequence ID" value="JAB55878.1"/>
    <property type="molecule type" value="mRNA"/>
</dbReference>
<dbReference type="PANTHER" id="PTHR46452">
    <property type="entry name" value="TRANSCRIPTION INITIATION FACTOR TFIID SUBUNIT 3"/>
    <property type="match status" value="1"/>
</dbReference>
<dbReference type="GO" id="GO:0008270">
    <property type="term" value="F:zinc ion binding"/>
    <property type="evidence" value="ECO:0007669"/>
    <property type="project" value="UniProtKB-KW"/>
</dbReference>
<feature type="compositionally biased region" description="Basic and acidic residues" evidence="9">
    <location>
        <begin position="1292"/>
        <end position="1309"/>
    </location>
</feature>
<dbReference type="InterPro" id="IPR009072">
    <property type="entry name" value="Histone-fold"/>
</dbReference>
<dbReference type="GO" id="GO:0005669">
    <property type="term" value="C:transcription factor TFIID complex"/>
    <property type="evidence" value="ECO:0007669"/>
    <property type="project" value="TreeGrafter"/>
</dbReference>
<dbReference type="PANTHER" id="PTHR46452:SF1">
    <property type="entry name" value="TRANSCRIPTION INITIATION FACTOR TFIID SUBUNIT 3"/>
    <property type="match status" value="1"/>
</dbReference>
<dbReference type="InterPro" id="IPR001965">
    <property type="entry name" value="Znf_PHD"/>
</dbReference>
<evidence type="ECO:0000256" key="4">
    <source>
        <dbReference type="ARBA" id="ARBA00022833"/>
    </source>
</evidence>
<dbReference type="SUPFAM" id="SSF57903">
    <property type="entry name" value="FYVE/PHD zinc finger"/>
    <property type="match status" value="1"/>
</dbReference>
<feature type="region of interest" description="Disordered" evidence="9">
    <location>
        <begin position="243"/>
        <end position="285"/>
    </location>
</feature>
<dbReference type="InterPro" id="IPR013083">
    <property type="entry name" value="Znf_RING/FYVE/PHD"/>
</dbReference>
<feature type="compositionally biased region" description="Low complexity" evidence="9">
    <location>
        <begin position="1127"/>
        <end position="1137"/>
    </location>
</feature>
<feature type="compositionally biased region" description="Low complexity" evidence="9">
    <location>
        <begin position="835"/>
        <end position="851"/>
    </location>
</feature>
<organism evidence="11">
    <name type="scientific">Corethrella appendiculata</name>
    <dbReference type="NCBI Taxonomy" id="1370023"/>
    <lineage>
        <taxon>Eukaryota</taxon>
        <taxon>Metazoa</taxon>
        <taxon>Ecdysozoa</taxon>
        <taxon>Arthropoda</taxon>
        <taxon>Hexapoda</taxon>
        <taxon>Insecta</taxon>
        <taxon>Pterygota</taxon>
        <taxon>Neoptera</taxon>
        <taxon>Endopterygota</taxon>
        <taxon>Diptera</taxon>
        <taxon>Nematocera</taxon>
        <taxon>Culicoidea</taxon>
        <taxon>Chaoboridae</taxon>
        <taxon>Corethrella</taxon>
    </lineage>
</organism>
<feature type="compositionally biased region" description="Low complexity" evidence="9">
    <location>
        <begin position="978"/>
        <end position="989"/>
    </location>
</feature>
<evidence type="ECO:0000256" key="6">
    <source>
        <dbReference type="ARBA" id="ARBA00023163"/>
    </source>
</evidence>
<feature type="domain" description="PHD-type" evidence="10">
    <location>
        <begin position="1325"/>
        <end position="1375"/>
    </location>
</feature>
<feature type="compositionally biased region" description="Basic residues" evidence="9">
    <location>
        <begin position="1384"/>
        <end position="1396"/>
    </location>
</feature>
<dbReference type="GO" id="GO:0002039">
    <property type="term" value="F:p53 binding"/>
    <property type="evidence" value="ECO:0007669"/>
    <property type="project" value="TreeGrafter"/>
</dbReference>
<feature type="compositionally biased region" description="Low complexity" evidence="9">
    <location>
        <begin position="577"/>
        <end position="586"/>
    </location>
</feature>
<dbReference type="PROSITE" id="PS50016">
    <property type="entry name" value="ZF_PHD_2"/>
    <property type="match status" value="1"/>
</dbReference>
<keyword evidence="6" id="KW-0804">Transcription</keyword>
<dbReference type="Pfam" id="PF00628">
    <property type="entry name" value="PHD"/>
    <property type="match status" value="1"/>
</dbReference>
<evidence type="ECO:0000256" key="1">
    <source>
        <dbReference type="ARBA" id="ARBA00004123"/>
    </source>
</evidence>
<evidence type="ECO:0000256" key="9">
    <source>
        <dbReference type="SAM" id="MobiDB-lite"/>
    </source>
</evidence>
<evidence type="ECO:0000256" key="2">
    <source>
        <dbReference type="ARBA" id="ARBA00022723"/>
    </source>
</evidence>
<feature type="compositionally biased region" description="Basic and acidic residues" evidence="9">
    <location>
        <begin position="1024"/>
        <end position="1047"/>
    </location>
</feature>
<evidence type="ECO:0000256" key="7">
    <source>
        <dbReference type="ARBA" id="ARBA00023242"/>
    </source>
</evidence>
<feature type="compositionally biased region" description="Basic and acidic residues" evidence="9">
    <location>
        <begin position="1060"/>
        <end position="1087"/>
    </location>
</feature>
<dbReference type="InterPro" id="IPR011011">
    <property type="entry name" value="Znf_FYVE_PHD"/>
</dbReference>
<feature type="region of interest" description="Disordered" evidence="9">
    <location>
        <begin position="882"/>
        <end position="1318"/>
    </location>
</feature>
<feature type="compositionally biased region" description="Basic and acidic residues" evidence="9">
    <location>
        <begin position="274"/>
        <end position="285"/>
    </location>
</feature>
<dbReference type="CDD" id="cd15522">
    <property type="entry name" value="PHD_TAF3"/>
    <property type="match status" value="1"/>
</dbReference>
<dbReference type="CDD" id="cd22916">
    <property type="entry name" value="HFD_TAF3"/>
    <property type="match status" value="1"/>
</dbReference>
<dbReference type="GO" id="GO:0045944">
    <property type="term" value="P:positive regulation of transcription by RNA polymerase II"/>
    <property type="evidence" value="ECO:0007669"/>
    <property type="project" value="TreeGrafter"/>
</dbReference>
<dbReference type="InterPro" id="IPR006565">
    <property type="entry name" value="BTP"/>
</dbReference>
<keyword evidence="4" id="KW-0862">Zinc</keyword>
<dbReference type="InterPro" id="IPR019786">
    <property type="entry name" value="Zinc_finger_PHD-type_CS"/>
</dbReference>
<feature type="region of interest" description="Disordered" evidence="9">
    <location>
        <begin position="394"/>
        <end position="421"/>
    </location>
</feature>
<proteinExistence type="evidence at transcript level"/>
<comment type="subcellular location">
    <subcellularLocation>
        <location evidence="1">Nucleus</location>
    </subcellularLocation>
</comment>
<dbReference type="SMART" id="SM00576">
    <property type="entry name" value="BTP"/>
    <property type="match status" value="1"/>
</dbReference>
<feature type="compositionally biased region" description="Basic and acidic residues" evidence="9">
    <location>
        <begin position="953"/>
        <end position="976"/>
    </location>
</feature>
<dbReference type="GO" id="GO:0046982">
    <property type="term" value="F:protein heterodimerization activity"/>
    <property type="evidence" value="ECO:0007669"/>
    <property type="project" value="InterPro"/>
</dbReference>
<name>W4VRD2_9DIPT</name>
<dbReference type="Gene3D" id="3.30.40.10">
    <property type="entry name" value="Zinc/RING finger domain, C3HC4 (zinc finger)"/>
    <property type="match status" value="1"/>
</dbReference>
<feature type="region of interest" description="Disordered" evidence="9">
    <location>
        <begin position="567"/>
        <end position="595"/>
    </location>
</feature>
<keyword evidence="3 8" id="KW-0863">Zinc-finger</keyword>
<sequence length="1396" mass="153986">MNPQYTHDILKVVVAQICQNIGWHSIQTTPLELVVDILDKYLKEIAVSTHRYAELYNRTVPNLDDVGLAYKDLNVNLTDLNEYVSYVDPVPCAIKVPKYPVPKDSHLNFLKPGSREVLTRPIHVNEYLPPMQPPDEEEEIQNLPNDPDDKSLIAVEIENDVEIGEAMDASNLNASTEELSPNLFKKPTDFMHMDSVTPKRLRAFEEGRPTREISSVMMTTSGFISPAREGKLPESKAPAIVQERKPTPPPIVPVTSALPVSGIDGKFDKKPKKKPIDKERKKEKPVKELFKAETIPVTLPTTPAPAVPTTAPPSSVEKPIKQLLQPTIPTTPSVLKEPLAHESSSLVTVSPSFMNDPKYLNPNLIKSEPQTNPLPIHQLSGIVPLDKKTPKIRKKKQQDSMNPIVGNIPPVMASPTFPPISPKSKAIKKPLTKKQMEKQLFQQLQQQQLLNFASPGMNMMLSNELALMEMFKQRNKNLPPGAILSPDIFSQLSPKSMHENVVGGKLTAEPDKSKLNIFKKISKVKDESAASTSSSALITAPSVSLPPQSVQQVPAAMKNDVIIIDDDDQPPPATSFSQQLQSLSPPMKKQKLSKSASKHYQQQQMLDMPLNMSFPGKNYPPFGDIRNMSAMNLSMDELTPPKIQSSVPKTPDVRMPFPSPTSQWHPSPQQQQDINNLYFGLHDSAEKKLRKPKKERKRKEEKNKFVAELIQPMTLVAQQQQQQKLLQEKLLSQLKTSAAVAAAVSGDRKSPLPSFLQQPQPGSSKDFSMFPMFPLPSGPGLIPNTALFSQLAQLNRPQFNLPAGFGMPPMNPMDFMRLATPRMKKGASEFESMNTPATLASAPSSSTTPLSIEIDKPSCNVAPLVPPSLRLDDSPNKMAFLESASSTSTKNLRENPRPISLSPSPPPPPSQQPIPVAKTPPRPSSSPKPQIQPPMDMEITPIKQQHPQFPQEIIEHPKLVEHSPVELDTSGAHDDSMETTGTALETTAAPKSPSKIKSEKRKDKEHKKEKKDKEGKIKKKKDKKDKNKVKEREKEKDKERFEKEKSHLQSIDGVPAIPLVKKEKKEKKDKDKIKKEKKEKRREKERAAAAALFAASETSNNLSINSESKDFSDSSAGSVPKLTLKLGGPSASSSPASTVQSDNPKKYPYEDYPQSAGPTYKLENIYSAETKREPSPELARISALVTRPPKQKPSSKNKKDDLNVSSDNLDTSSELNSPSIPSSSSTQPTSSSTSSAAPTTNPTPNINPSNVQSSTPSSSSGMTSPKASTAQQSPIATPGRGRPRIYPVGSDGKIRNPNKEKSSKEKDSSKIPLTTSVKDADGNEVWICPACGRVDDGTPMIGCDGCDAWYHWVCVGIQVPPDANEDWYCRVCIGKKQETQSSEKKKKRKKKDKKDH</sequence>
<feature type="compositionally biased region" description="Low complexity" evidence="9">
    <location>
        <begin position="1211"/>
        <end position="1269"/>
    </location>
</feature>
<keyword evidence="7" id="KW-0539">Nucleus</keyword>
<evidence type="ECO:0000256" key="3">
    <source>
        <dbReference type="ARBA" id="ARBA00022771"/>
    </source>
</evidence>
<reference evidence="11" key="1">
    <citation type="journal article" date="2014" name="Insect Biochem. Mol. Biol.">
        <title>An insight into the sialome of the frog biting fly, Corethrella appendiculata.</title>
        <authorList>
            <person name="Ribeiro J.M.C."/>
            <person name="Chagas A.C."/>
            <person name="Pham V.M."/>
            <person name="Lounibos L.P."/>
            <person name="Calvo E."/>
        </authorList>
    </citation>
    <scope>NUCLEOTIDE SEQUENCE</scope>
    <source>
        <tissue evidence="11">Salivary glands</tissue>
    </source>
</reference>
<feature type="region of interest" description="Disordered" evidence="9">
    <location>
        <begin position="1377"/>
        <end position="1396"/>
    </location>
</feature>